<dbReference type="EMBL" id="SRMA01027256">
    <property type="protein sequence ID" value="TRY56878.1"/>
    <property type="molecule type" value="Genomic_DNA"/>
</dbReference>
<dbReference type="PANTHER" id="PTHR46240">
    <property type="entry name" value="SER/THR PROTEIN KINASE ULK4"/>
    <property type="match status" value="1"/>
</dbReference>
<keyword evidence="2" id="KW-1185">Reference proteome</keyword>
<dbReference type="InterPro" id="IPR045906">
    <property type="entry name" value="ULK4"/>
</dbReference>
<name>A0A553MUM5_9TELE</name>
<sequence length="77" mass="8638">MQHVSCYLRQLTCDDGDVYEEASQCVSLLAQLYGGDGAEHLQPEELLSLAHALQMHTEPRQQKLLLRALKRLVSGCQ</sequence>
<dbReference type="STRING" id="623744.A0A553MUM5"/>
<comment type="caution">
    <text evidence="1">The sequence shown here is derived from an EMBL/GenBank/DDBJ whole genome shotgun (WGS) entry which is preliminary data.</text>
</comment>
<evidence type="ECO:0000313" key="1">
    <source>
        <dbReference type="EMBL" id="TRY56878.1"/>
    </source>
</evidence>
<proteinExistence type="predicted"/>
<dbReference type="OrthoDB" id="24822at2759"/>
<dbReference type="Proteomes" id="UP000316079">
    <property type="component" value="Unassembled WGS sequence"/>
</dbReference>
<reference evidence="1 2" key="1">
    <citation type="journal article" date="2019" name="Sci. Data">
        <title>Hybrid genome assembly and annotation of Danionella translucida.</title>
        <authorList>
            <person name="Kadobianskyi M."/>
            <person name="Schulze L."/>
            <person name="Schuelke M."/>
            <person name="Judkewitz B."/>
        </authorList>
    </citation>
    <scope>NUCLEOTIDE SEQUENCE [LARGE SCALE GENOMIC DNA]</scope>
    <source>
        <strain evidence="1 2">Bolton</strain>
    </source>
</reference>
<organism evidence="1 2">
    <name type="scientific">Danionella cerebrum</name>
    <dbReference type="NCBI Taxonomy" id="2873325"/>
    <lineage>
        <taxon>Eukaryota</taxon>
        <taxon>Metazoa</taxon>
        <taxon>Chordata</taxon>
        <taxon>Craniata</taxon>
        <taxon>Vertebrata</taxon>
        <taxon>Euteleostomi</taxon>
        <taxon>Actinopterygii</taxon>
        <taxon>Neopterygii</taxon>
        <taxon>Teleostei</taxon>
        <taxon>Ostariophysi</taxon>
        <taxon>Cypriniformes</taxon>
        <taxon>Danionidae</taxon>
        <taxon>Danioninae</taxon>
        <taxon>Danionella</taxon>
    </lineage>
</organism>
<dbReference type="PANTHER" id="PTHR46240:SF1">
    <property type="entry name" value="SERINE_THREONINE-PROTEIN KINASE ULK4"/>
    <property type="match status" value="1"/>
</dbReference>
<gene>
    <name evidence="1" type="ORF">DNTS_028945</name>
</gene>
<evidence type="ECO:0000313" key="2">
    <source>
        <dbReference type="Proteomes" id="UP000316079"/>
    </source>
</evidence>
<accession>A0A553MUM5</accession>
<dbReference type="AlphaFoldDB" id="A0A553MUM5"/>
<protein>
    <submittedName>
        <fullName evidence="1">Uncharacterized protein</fullName>
    </submittedName>
</protein>